<organism evidence="1 2">
    <name type="scientific">Prochlorococcus marinus str. MIT 9302</name>
    <dbReference type="NCBI Taxonomy" id="74545"/>
    <lineage>
        <taxon>Bacteria</taxon>
        <taxon>Bacillati</taxon>
        <taxon>Cyanobacteriota</taxon>
        <taxon>Cyanophyceae</taxon>
        <taxon>Synechococcales</taxon>
        <taxon>Prochlorococcaceae</taxon>
        <taxon>Prochlorococcus</taxon>
    </lineage>
</organism>
<evidence type="ECO:0000313" key="2">
    <source>
        <dbReference type="Proteomes" id="UP000030445"/>
    </source>
</evidence>
<dbReference type="STRING" id="74545.EU96_0893"/>
<proteinExistence type="predicted"/>
<dbReference type="EMBL" id="JNAM01000008">
    <property type="protein sequence ID" value="KGF97909.1"/>
    <property type="molecule type" value="Genomic_DNA"/>
</dbReference>
<protein>
    <submittedName>
        <fullName evidence="1">Uncharacterized protein</fullName>
    </submittedName>
</protein>
<name>A0A0A2ABM1_PROMR</name>
<reference evidence="2" key="1">
    <citation type="journal article" date="2014" name="Sci. Data">
        <title>Genomes of diverse isolates of the marine cyanobacterium Prochlorococcus.</title>
        <authorList>
            <person name="Biller S."/>
            <person name="Berube P."/>
            <person name="Thompson J."/>
            <person name="Kelly L."/>
            <person name="Roggensack S."/>
            <person name="Awad L."/>
            <person name="Roache-Johnson K."/>
            <person name="Ding H."/>
            <person name="Giovannoni S.J."/>
            <person name="Moore L.R."/>
            <person name="Chisholm S.W."/>
        </authorList>
    </citation>
    <scope>NUCLEOTIDE SEQUENCE [LARGE SCALE GENOMIC DNA]</scope>
    <source>
        <strain evidence="2">MIT 9302</strain>
    </source>
</reference>
<sequence>MADHVAFFLLDKDITCCLFCGVELYFFKTFPSAIGLIKLFITLHSQFHNL</sequence>
<comment type="caution">
    <text evidence="1">The sequence shown here is derived from an EMBL/GenBank/DDBJ whole genome shotgun (WGS) entry which is preliminary data.</text>
</comment>
<evidence type="ECO:0000313" key="1">
    <source>
        <dbReference type="EMBL" id="KGF97909.1"/>
    </source>
</evidence>
<dbReference type="Proteomes" id="UP000030445">
    <property type="component" value="Unassembled WGS sequence"/>
</dbReference>
<gene>
    <name evidence="1" type="ORF">EU96_0893</name>
</gene>
<accession>A0A0A2ABM1</accession>
<dbReference type="AlphaFoldDB" id="A0A0A2ABM1"/>